<feature type="compositionally biased region" description="Low complexity" evidence="1">
    <location>
        <begin position="31"/>
        <end position="43"/>
    </location>
</feature>
<dbReference type="Proteomes" id="UP000030765">
    <property type="component" value="Unassembled WGS sequence"/>
</dbReference>
<evidence type="ECO:0000313" key="2">
    <source>
        <dbReference type="EMBL" id="KFB51522.1"/>
    </source>
</evidence>
<evidence type="ECO:0000313" key="3">
    <source>
        <dbReference type="EnsemblMetazoa" id="ASIC019583-PA"/>
    </source>
</evidence>
<sequence length="73" mass="8205">MAISFRFLFRPFSVANDLMPPGRSWADRVSTRPPSSTETGPSSGHLWRAPWSALPEKVKIKFDAVIAKPQHIE</sequence>
<protein>
    <submittedName>
        <fullName evidence="2 3">Membrane protein</fullName>
    </submittedName>
</protein>
<feature type="region of interest" description="Disordered" evidence="1">
    <location>
        <begin position="21"/>
        <end position="48"/>
    </location>
</feature>
<dbReference type="EMBL" id="ATLV01024506">
    <property type="status" value="NOT_ANNOTATED_CDS"/>
    <property type="molecule type" value="Genomic_DNA"/>
</dbReference>
<name>A0A084WMS8_ANOSI</name>
<dbReference type="VEuPathDB" id="VectorBase:ASIC019583"/>
<reference evidence="3" key="2">
    <citation type="submission" date="2020-05" db="UniProtKB">
        <authorList>
            <consortium name="EnsemblMetazoa"/>
        </authorList>
    </citation>
    <scope>IDENTIFICATION</scope>
</reference>
<gene>
    <name evidence="2" type="ORF">ZHAS_00019583</name>
</gene>
<dbReference type="EMBL" id="KE525352">
    <property type="protein sequence ID" value="KFB51522.1"/>
    <property type="molecule type" value="Genomic_DNA"/>
</dbReference>
<evidence type="ECO:0000313" key="4">
    <source>
        <dbReference type="Proteomes" id="UP000030765"/>
    </source>
</evidence>
<reference evidence="2 4" key="1">
    <citation type="journal article" date="2014" name="BMC Genomics">
        <title>Genome sequence of Anopheles sinensis provides insight into genetics basis of mosquito competence for malaria parasites.</title>
        <authorList>
            <person name="Zhou D."/>
            <person name="Zhang D."/>
            <person name="Ding G."/>
            <person name="Shi L."/>
            <person name="Hou Q."/>
            <person name="Ye Y."/>
            <person name="Xu Y."/>
            <person name="Zhou H."/>
            <person name="Xiong C."/>
            <person name="Li S."/>
            <person name="Yu J."/>
            <person name="Hong S."/>
            <person name="Yu X."/>
            <person name="Zou P."/>
            <person name="Chen C."/>
            <person name="Chang X."/>
            <person name="Wang W."/>
            <person name="Lv Y."/>
            <person name="Sun Y."/>
            <person name="Ma L."/>
            <person name="Shen B."/>
            <person name="Zhu C."/>
        </authorList>
    </citation>
    <scope>NUCLEOTIDE SEQUENCE [LARGE SCALE GENOMIC DNA]</scope>
</reference>
<evidence type="ECO:0000256" key="1">
    <source>
        <dbReference type="SAM" id="MobiDB-lite"/>
    </source>
</evidence>
<accession>A0A084WMS8</accession>
<dbReference type="AlphaFoldDB" id="A0A084WMS8"/>
<organism evidence="2">
    <name type="scientific">Anopheles sinensis</name>
    <name type="common">Mosquito</name>
    <dbReference type="NCBI Taxonomy" id="74873"/>
    <lineage>
        <taxon>Eukaryota</taxon>
        <taxon>Metazoa</taxon>
        <taxon>Ecdysozoa</taxon>
        <taxon>Arthropoda</taxon>
        <taxon>Hexapoda</taxon>
        <taxon>Insecta</taxon>
        <taxon>Pterygota</taxon>
        <taxon>Neoptera</taxon>
        <taxon>Endopterygota</taxon>
        <taxon>Diptera</taxon>
        <taxon>Nematocera</taxon>
        <taxon>Culicoidea</taxon>
        <taxon>Culicidae</taxon>
        <taxon>Anophelinae</taxon>
        <taxon>Anopheles</taxon>
    </lineage>
</organism>
<keyword evidence="4" id="KW-1185">Reference proteome</keyword>
<dbReference type="EnsemblMetazoa" id="ASIC019583-RA">
    <property type="protein sequence ID" value="ASIC019583-PA"/>
    <property type="gene ID" value="ASIC019583"/>
</dbReference>
<proteinExistence type="predicted"/>